<dbReference type="NCBIfam" id="NF003814">
    <property type="entry name" value="PRK05406.1-3"/>
    <property type="match status" value="1"/>
</dbReference>
<proteinExistence type="predicted"/>
<dbReference type="InterPro" id="IPR005501">
    <property type="entry name" value="LamB/YcsF/PxpA-like"/>
</dbReference>
<dbReference type="OrthoDB" id="9773478at2"/>
<dbReference type="CDD" id="cd10801">
    <property type="entry name" value="LamB_YcsF_like_1"/>
    <property type="match status" value="1"/>
</dbReference>
<dbReference type="PANTHER" id="PTHR30292">
    <property type="entry name" value="UNCHARACTERIZED PROTEIN YBGL-RELATED"/>
    <property type="match status" value="1"/>
</dbReference>
<dbReference type="AlphaFoldDB" id="A0A5J4G0V7"/>
<reference evidence="1 2" key="1">
    <citation type="submission" date="2019-08" db="EMBL/GenBank/DDBJ databases">
        <title>Ulvibacter marinistellae sp. nov., isolated from a starfish, Patiria pectinifera.</title>
        <authorList>
            <person name="Kawano K."/>
            <person name="Ushijima N."/>
            <person name="Kihara M."/>
            <person name="Itoh H."/>
        </authorList>
    </citation>
    <scope>NUCLEOTIDE SEQUENCE [LARGE SCALE GENOMIC DNA]</scope>
    <source>
        <strain evidence="1 2">KK4</strain>
    </source>
</reference>
<dbReference type="Pfam" id="PF03746">
    <property type="entry name" value="LamB_YcsF"/>
    <property type="match status" value="1"/>
</dbReference>
<keyword evidence="2" id="KW-1185">Reference proteome</keyword>
<protein>
    <submittedName>
        <fullName evidence="1">UPF0271 protein</fullName>
    </submittedName>
</protein>
<comment type="caution">
    <text evidence="1">The sequence shown here is derived from an EMBL/GenBank/DDBJ whole genome shotgun (WGS) entry which is preliminary data.</text>
</comment>
<name>A0A5J4G0V7_9FLAO</name>
<dbReference type="EMBL" id="BKCF01000002">
    <property type="protein sequence ID" value="GEQ86179.1"/>
    <property type="molecule type" value="Genomic_DNA"/>
</dbReference>
<dbReference type="RefSeq" id="WP_151894105.1">
    <property type="nucleotide sequence ID" value="NZ_BKCF01000002.1"/>
</dbReference>
<accession>A0A5J4G0V7</accession>
<dbReference type="Gene3D" id="3.20.20.370">
    <property type="entry name" value="Glycoside hydrolase/deacetylase"/>
    <property type="match status" value="1"/>
</dbReference>
<dbReference type="PANTHER" id="PTHR30292:SF0">
    <property type="entry name" value="5-OXOPROLINASE SUBUNIT A"/>
    <property type="match status" value="1"/>
</dbReference>
<evidence type="ECO:0000313" key="1">
    <source>
        <dbReference type="EMBL" id="GEQ86179.1"/>
    </source>
</evidence>
<dbReference type="GO" id="GO:0005975">
    <property type="term" value="P:carbohydrate metabolic process"/>
    <property type="evidence" value="ECO:0007669"/>
    <property type="project" value="InterPro"/>
</dbReference>
<gene>
    <name evidence="1" type="ORF">ULMS_16870</name>
</gene>
<dbReference type="SUPFAM" id="SSF88713">
    <property type="entry name" value="Glycoside hydrolase/deacetylase"/>
    <property type="match status" value="1"/>
</dbReference>
<dbReference type="InterPro" id="IPR011330">
    <property type="entry name" value="Glyco_hydro/deAcase_b/a-brl"/>
</dbReference>
<sequence>MHNKIKIDINADLGEGMSNDAQIMPLISSCNIACGGHVGNEMTILKSLKLAKKHNVKVGAHPSFPDKDNFGRALITMTKKELTRSIYEQIMLFYNCCDQLKMKMHHVKLHGALYNYAAKDAPTADAVVEAILETGERPVLYVPPNSVLAEKAKNLLPIKYEAFIDRAYNEDLSLVSRKENGALIQNKKIALNQLLNIVIDQSVNTVIGVEVSLKASTFCIHGDQKNAVEILKFIIDDLPQNNIIVS</sequence>
<organism evidence="1 2">
    <name type="scientific">Patiriisocius marinistellae</name>
    <dbReference type="NCBI Taxonomy" id="2494560"/>
    <lineage>
        <taxon>Bacteria</taxon>
        <taxon>Pseudomonadati</taxon>
        <taxon>Bacteroidota</taxon>
        <taxon>Flavobacteriia</taxon>
        <taxon>Flavobacteriales</taxon>
        <taxon>Flavobacteriaceae</taxon>
        <taxon>Patiriisocius</taxon>
    </lineage>
</organism>
<evidence type="ECO:0000313" key="2">
    <source>
        <dbReference type="Proteomes" id="UP000326994"/>
    </source>
</evidence>
<dbReference type="Proteomes" id="UP000326994">
    <property type="component" value="Unassembled WGS sequence"/>
</dbReference>